<evidence type="ECO:0000313" key="1">
    <source>
        <dbReference type="EMBL" id="MBA9076082.1"/>
    </source>
</evidence>
<reference evidence="1 2" key="1">
    <citation type="submission" date="2020-08" db="EMBL/GenBank/DDBJ databases">
        <title>Genomic Encyclopedia of Type Strains, Phase IV (KMG-IV): sequencing the most valuable type-strain genomes for metagenomic binning, comparative biology and taxonomic classification.</title>
        <authorList>
            <person name="Goeker M."/>
        </authorList>
    </citation>
    <scope>NUCLEOTIDE SEQUENCE [LARGE SCALE GENOMIC DNA]</scope>
    <source>
        <strain evidence="1 2">DSM 29854</strain>
    </source>
</reference>
<protein>
    <submittedName>
        <fullName evidence="1">Uncharacterized protein</fullName>
    </submittedName>
</protein>
<proteinExistence type="predicted"/>
<dbReference type="EMBL" id="JACJIQ010000002">
    <property type="protein sequence ID" value="MBA9076082.1"/>
    <property type="molecule type" value="Genomic_DNA"/>
</dbReference>
<organism evidence="1 2">
    <name type="scientific">Rufibacter quisquiliarum</name>
    <dbReference type="NCBI Taxonomy" id="1549639"/>
    <lineage>
        <taxon>Bacteria</taxon>
        <taxon>Pseudomonadati</taxon>
        <taxon>Bacteroidota</taxon>
        <taxon>Cytophagia</taxon>
        <taxon>Cytophagales</taxon>
        <taxon>Hymenobacteraceae</taxon>
        <taxon>Rufibacter</taxon>
    </lineage>
</organism>
<dbReference type="RefSeq" id="WP_182511836.1">
    <property type="nucleotide sequence ID" value="NZ_JACJIQ010000002.1"/>
</dbReference>
<gene>
    <name evidence="1" type="ORF">FHS90_000784</name>
</gene>
<sequence length="416" mass="44033">MQEQELQNLLNSTFRDEGTDAHNLKGPTKAAEARTFFSGIISWAKVSFATIAALGGKENTGVAQQLINELKGDVPIAGNTLAKLHATLSTLSATSAAEQEKVAAIQVLLYSNDLTLDTVQEIVAYIKANKSLIDSVTTNKLDKSIYDAFLQQYAQDLAGKEPALPAPTTSGWALFWNGVAKVWAPVTATATGGTGAVQVASVNGTSEGNPNLIMDAVNKLLTLGVGWKFKINSTVSRITALPGKTMEFIFSDGLAVAAVFKSVTGKVFLFFRTSGDQAVIVGEAFDHNANIGMTSKKRMGAVATASATKTYFKIPDGSADIQMNIANNGNNITGRMVFIGRSETQYIKVIMEVSAFKTGGVITVDNQVARTTSLGSSITATCGIEATGDNMGIKVFVTPGVASALDWTLYNDYLDI</sequence>
<keyword evidence="2" id="KW-1185">Reference proteome</keyword>
<dbReference type="AlphaFoldDB" id="A0A839GAX6"/>
<accession>A0A839GAX6</accession>
<dbReference type="Proteomes" id="UP000563094">
    <property type="component" value="Unassembled WGS sequence"/>
</dbReference>
<name>A0A839GAX6_9BACT</name>
<comment type="caution">
    <text evidence="1">The sequence shown here is derived from an EMBL/GenBank/DDBJ whole genome shotgun (WGS) entry which is preliminary data.</text>
</comment>
<evidence type="ECO:0000313" key="2">
    <source>
        <dbReference type="Proteomes" id="UP000563094"/>
    </source>
</evidence>